<reference evidence="1 2" key="1">
    <citation type="submission" date="2020-09" db="EMBL/GenBank/DDBJ databases">
        <title>De no assembly of potato wild relative species, Solanum commersonii.</title>
        <authorList>
            <person name="Cho K."/>
        </authorList>
    </citation>
    <scope>NUCLEOTIDE SEQUENCE [LARGE SCALE GENOMIC DNA]</scope>
    <source>
        <strain evidence="1">LZ3.2</strain>
        <tissue evidence="1">Leaf</tissue>
    </source>
</reference>
<dbReference type="AlphaFoldDB" id="A0A9J5WN75"/>
<keyword evidence="2" id="KW-1185">Reference proteome</keyword>
<evidence type="ECO:0000313" key="1">
    <source>
        <dbReference type="EMBL" id="KAG5576994.1"/>
    </source>
</evidence>
<comment type="caution">
    <text evidence="1">The sequence shown here is derived from an EMBL/GenBank/DDBJ whole genome shotgun (WGS) entry which is preliminary data.</text>
</comment>
<gene>
    <name evidence="1" type="ORF">H5410_057128</name>
</gene>
<sequence>MDAHQIDFSSGSLARKYIQNEFSSDKWNRSGNIVKSIYPPQSSFTLPNNTVITLTSFQKFVEEDVAAVSINEINDLISQNN</sequence>
<dbReference type="EMBL" id="JACXVP010000011">
    <property type="protein sequence ID" value="KAG5576994.1"/>
    <property type="molecule type" value="Genomic_DNA"/>
</dbReference>
<protein>
    <submittedName>
        <fullName evidence="1">Uncharacterized protein</fullName>
    </submittedName>
</protein>
<proteinExistence type="predicted"/>
<organism evidence="1 2">
    <name type="scientific">Solanum commersonii</name>
    <name type="common">Commerson's wild potato</name>
    <name type="synonym">Commerson's nightshade</name>
    <dbReference type="NCBI Taxonomy" id="4109"/>
    <lineage>
        <taxon>Eukaryota</taxon>
        <taxon>Viridiplantae</taxon>
        <taxon>Streptophyta</taxon>
        <taxon>Embryophyta</taxon>
        <taxon>Tracheophyta</taxon>
        <taxon>Spermatophyta</taxon>
        <taxon>Magnoliopsida</taxon>
        <taxon>eudicotyledons</taxon>
        <taxon>Gunneridae</taxon>
        <taxon>Pentapetalae</taxon>
        <taxon>asterids</taxon>
        <taxon>lamiids</taxon>
        <taxon>Solanales</taxon>
        <taxon>Solanaceae</taxon>
        <taxon>Solanoideae</taxon>
        <taxon>Solaneae</taxon>
        <taxon>Solanum</taxon>
    </lineage>
</organism>
<dbReference type="Proteomes" id="UP000824120">
    <property type="component" value="Chromosome 11"/>
</dbReference>
<accession>A0A9J5WN75</accession>
<name>A0A9J5WN75_SOLCO</name>
<evidence type="ECO:0000313" key="2">
    <source>
        <dbReference type="Proteomes" id="UP000824120"/>
    </source>
</evidence>